<evidence type="ECO:0000256" key="1">
    <source>
        <dbReference type="SAM" id="MobiDB-lite"/>
    </source>
</evidence>
<sequence length="84" mass="9372">MPRRACVTSRFHRRCPSGGRHLPPQTSRTAPRSTACPAIPSHLCETTPPDTFRDERETTQSEYKVAQNQPGHLIFTSTPLTLAN</sequence>
<gene>
    <name evidence="2" type="ORF">CKAH01_05999</name>
</gene>
<keyword evidence="3" id="KW-1185">Reference proteome</keyword>
<accession>A0AAD9YC18</accession>
<organism evidence="2 3">
    <name type="scientific">Colletotrichum kahawae</name>
    <name type="common">Coffee berry disease fungus</name>
    <dbReference type="NCBI Taxonomy" id="34407"/>
    <lineage>
        <taxon>Eukaryota</taxon>
        <taxon>Fungi</taxon>
        <taxon>Dikarya</taxon>
        <taxon>Ascomycota</taxon>
        <taxon>Pezizomycotina</taxon>
        <taxon>Sordariomycetes</taxon>
        <taxon>Hypocreomycetidae</taxon>
        <taxon>Glomerellales</taxon>
        <taxon>Glomerellaceae</taxon>
        <taxon>Colletotrichum</taxon>
        <taxon>Colletotrichum gloeosporioides species complex</taxon>
    </lineage>
</organism>
<dbReference type="Proteomes" id="UP001281614">
    <property type="component" value="Unassembled WGS sequence"/>
</dbReference>
<name>A0AAD9YC18_COLKA</name>
<evidence type="ECO:0000313" key="3">
    <source>
        <dbReference type="Proteomes" id="UP001281614"/>
    </source>
</evidence>
<proteinExistence type="predicted"/>
<dbReference type="AlphaFoldDB" id="A0AAD9YC18"/>
<feature type="region of interest" description="Disordered" evidence="1">
    <location>
        <begin position="1"/>
        <end position="53"/>
    </location>
</feature>
<dbReference type="EMBL" id="VYYT01000223">
    <property type="protein sequence ID" value="KAK2754985.1"/>
    <property type="molecule type" value="Genomic_DNA"/>
</dbReference>
<evidence type="ECO:0000313" key="2">
    <source>
        <dbReference type="EMBL" id="KAK2754985.1"/>
    </source>
</evidence>
<reference evidence="2" key="1">
    <citation type="submission" date="2023-02" db="EMBL/GenBank/DDBJ databases">
        <title>Colletotrichum kahawae CIFC_Que2 genome sequencing and assembly.</title>
        <authorList>
            <person name="Baroncelli R."/>
        </authorList>
    </citation>
    <scope>NUCLEOTIDE SEQUENCE</scope>
    <source>
        <strain evidence="2">CIFC_Que2</strain>
    </source>
</reference>
<comment type="caution">
    <text evidence="2">The sequence shown here is derived from an EMBL/GenBank/DDBJ whole genome shotgun (WGS) entry which is preliminary data.</text>
</comment>
<protein>
    <submittedName>
        <fullName evidence="2">Uncharacterized protein</fullName>
    </submittedName>
</protein>